<dbReference type="EMBL" id="CAKAEH010001084">
    <property type="protein sequence ID" value="CAG9532850.1"/>
    <property type="molecule type" value="Genomic_DNA"/>
</dbReference>
<proteinExistence type="predicted"/>
<reference evidence="1" key="1">
    <citation type="submission" date="2021-09" db="EMBL/GenBank/DDBJ databases">
        <authorList>
            <consortium name="Pathogen Informatics"/>
        </authorList>
    </citation>
    <scope>NUCLEOTIDE SEQUENCE</scope>
</reference>
<protein>
    <submittedName>
        <fullName evidence="1">Uncharacterized protein</fullName>
    </submittedName>
</protein>
<evidence type="ECO:0000313" key="2">
    <source>
        <dbReference type="Proteomes" id="UP000746747"/>
    </source>
</evidence>
<organism evidence="1 2">
    <name type="scientific">Cercopithifilaria johnstoni</name>
    <dbReference type="NCBI Taxonomy" id="2874296"/>
    <lineage>
        <taxon>Eukaryota</taxon>
        <taxon>Metazoa</taxon>
        <taxon>Ecdysozoa</taxon>
        <taxon>Nematoda</taxon>
        <taxon>Chromadorea</taxon>
        <taxon>Rhabditida</taxon>
        <taxon>Spirurina</taxon>
        <taxon>Spiruromorpha</taxon>
        <taxon>Filarioidea</taxon>
        <taxon>Onchocercidae</taxon>
        <taxon>Cercopithifilaria</taxon>
    </lineage>
</organism>
<feature type="non-terminal residue" evidence="1">
    <location>
        <position position="134"/>
    </location>
</feature>
<dbReference type="AlphaFoldDB" id="A0A8J2M3F3"/>
<comment type="caution">
    <text evidence="1">The sequence shown here is derived from an EMBL/GenBank/DDBJ whole genome shotgun (WGS) entry which is preliminary data.</text>
</comment>
<keyword evidence="2" id="KW-1185">Reference proteome</keyword>
<evidence type="ECO:0000313" key="1">
    <source>
        <dbReference type="EMBL" id="CAG9532850.1"/>
    </source>
</evidence>
<accession>A0A8J2M3F3</accession>
<gene>
    <name evidence="1" type="ORF">CJOHNSTONI_LOCUS3125</name>
</gene>
<dbReference type="Proteomes" id="UP000746747">
    <property type="component" value="Unassembled WGS sequence"/>
</dbReference>
<sequence length="134" mass="15051">MFATDDMKFTEDILSTETITPVTEMILPGKIVSNEIGSYTDGSVHHEENVVNEDLMPHLRDAISSNKISFEDTVRAIIQNEAFDSTGENLLLVDQTTGYDQLIAEKEMEYVTYVADIAEKEADVQRVTMSEEPE</sequence>
<name>A0A8J2M3F3_9BILA</name>